<proteinExistence type="predicted"/>
<sequence length="147" mass="15661">MLPPQPAFATFVGHSANRGGRRRRWQQAQAEATDYAGERMEGVLHYGGKVGGGAVSATRLPPPPAAAALPARRSEAAHLPPPLARTHSSTAEQQQQLSLLARTREELRPCGHSGIFHHGGGEMSVVADNQHLVRAAQKVDRINGGNL</sequence>
<feature type="region of interest" description="Disordered" evidence="1">
    <location>
        <begin position="55"/>
        <end position="96"/>
    </location>
</feature>
<dbReference type="AlphaFoldDB" id="A0A8S1DCF8"/>
<feature type="compositionally biased region" description="Polar residues" evidence="1">
    <location>
        <begin position="86"/>
        <end position="96"/>
    </location>
</feature>
<accession>A0A8S1DCF8</accession>
<evidence type="ECO:0000313" key="3">
    <source>
        <dbReference type="Proteomes" id="UP000494165"/>
    </source>
</evidence>
<dbReference type="Proteomes" id="UP000494165">
    <property type="component" value="Unassembled WGS sequence"/>
</dbReference>
<name>A0A8S1DCF8_9INSE</name>
<evidence type="ECO:0000256" key="1">
    <source>
        <dbReference type="SAM" id="MobiDB-lite"/>
    </source>
</evidence>
<dbReference type="EMBL" id="CADEPI010000158">
    <property type="protein sequence ID" value="CAB3378139.1"/>
    <property type="molecule type" value="Genomic_DNA"/>
</dbReference>
<organism evidence="2 3">
    <name type="scientific">Cloeon dipterum</name>
    <dbReference type="NCBI Taxonomy" id="197152"/>
    <lineage>
        <taxon>Eukaryota</taxon>
        <taxon>Metazoa</taxon>
        <taxon>Ecdysozoa</taxon>
        <taxon>Arthropoda</taxon>
        <taxon>Hexapoda</taxon>
        <taxon>Insecta</taxon>
        <taxon>Pterygota</taxon>
        <taxon>Palaeoptera</taxon>
        <taxon>Ephemeroptera</taxon>
        <taxon>Pisciforma</taxon>
        <taxon>Baetidae</taxon>
        <taxon>Cloeon</taxon>
    </lineage>
</organism>
<evidence type="ECO:0000313" key="2">
    <source>
        <dbReference type="EMBL" id="CAB3378139.1"/>
    </source>
</evidence>
<gene>
    <name evidence="2" type="ORF">CLODIP_2_CD03076</name>
</gene>
<protein>
    <submittedName>
        <fullName evidence="2">Uncharacterized protein</fullName>
    </submittedName>
</protein>
<comment type="caution">
    <text evidence="2">The sequence shown here is derived from an EMBL/GenBank/DDBJ whole genome shotgun (WGS) entry which is preliminary data.</text>
</comment>
<reference evidence="2 3" key="1">
    <citation type="submission" date="2020-04" db="EMBL/GenBank/DDBJ databases">
        <authorList>
            <person name="Alioto T."/>
            <person name="Alioto T."/>
            <person name="Gomez Garrido J."/>
        </authorList>
    </citation>
    <scope>NUCLEOTIDE SEQUENCE [LARGE SCALE GENOMIC DNA]</scope>
</reference>
<keyword evidence="3" id="KW-1185">Reference proteome</keyword>